<organism evidence="2 3">
    <name type="scientific">Pseudaquabacterium pictum</name>
    <dbReference type="NCBI Taxonomy" id="2315236"/>
    <lineage>
        <taxon>Bacteria</taxon>
        <taxon>Pseudomonadati</taxon>
        <taxon>Pseudomonadota</taxon>
        <taxon>Betaproteobacteria</taxon>
        <taxon>Burkholderiales</taxon>
        <taxon>Sphaerotilaceae</taxon>
        <taxon>Pseudaquabacterium</taxon>
    </lineage>
</organism>
<keyword evidence="1" id="KW-0732">Signal</keyword>
<dbReference type="EMBL" id="BJCL01000003">
    <property type="protein sequence ID" value="GCL62466.1"/>
    <property type="molecule type" value="Genomic_DNA"/>
</dbReference>
<dbReference type="SUPFAM" id="SSF50494">
    <property type="entry name" value="Trypsin-like serine proteases"/>
    <property type="match status" value="1"/>
</dbReference>
<dbReference type="AlphaFoldDB" id="A0A480AN96"/>
<feature type="signal peptide" evidence="1">
    <location>
        <begin position="1"/>
        <end position="35"/>
    </location>
</feature>
<evidence type="ECO:0000313" key="3">
    <source>
        <dbReference type="Proteomes" id="UP000301751"/>
    </source>
</evidence>
<dbReference type="GO" id="GO:0004252">
    <property type="term" value="F:serine-type endopeptidase activity"/>
    <property type="evidence" value="ECO:0007669"/>
    <property type="project" value="InterPro"/>
</dbReference>
<comment type="caution">
    <text evidence="2">The sequence shown here is derived from an EMBL/GenBank/DDBJ whole genome shotgun (WGS) entry which is preliminary data.</text>
</comment>
<protein>
    <recommendedName>
        <fullName evidence="4">Serine protease</fullName>
    </recommendedName>
</protein>
<reference evidence="3" key="1">
    <citation type="submission" date="2019-03" db="EMBL/GenBank/DDBJ databases">
        <title>Aquabacterium pictum sp.nov., the first bacteriochlorophyll a-containing freshwater bacterium in the genus Aquabacterium of the class Betaproteobacteria.</title>
        <authorList>
            <person name="Hirose S."/>
            <person name="Tank M."/>
            <person name="Hara E."/>
            <person name="Tamaki H."/>
            <person name="Takaichi S."/>
            <person name="Haruta S."/>
            <person name="Hanada S."/>
        </authorList>
    </citation>
    <scope>NUCLEOTIDE SEQUENCE [LARGE SCALE GENOMIC DNA]</scope>
    <source>
        <strain evidence="3">W35</strain>
    </source>
</reference>
<dbReference type="InterPro" id="IPR009003">
    <property type="entry name" value="Peptidase_S1_PA"/>
</dbReference>
<gene>
    <name evidence="2" type="ORF">AQPW35_15470</name>
</gene>
<dbReference type="GO" id="GO:0006508">
    <property type="term" value="P:proteolysis"/>
    <property type="evidence" value="ECO:0007669"/>
    <property type="project" value="InterPro"/>
</dbReference>
<evidence type="ECO:0008006" key="4">
    <source>
        <dbReference type="Google" id="ProtNLM"/>
    </source>
</evidence>
<proteinExistence type="predicted"/>
<dbReference type="Pfam" id="PF13365">
    <property type="entry name" value="Trypsin_2"/>
    <property type="match status" value="1"/>
</dbReference>
<dbReference type="InterPro" id="IPR001940">
    <property type="entry name" value="Peptidase_S1C"/>
</dbReference>
<dbReference type="PRINTS" id="PR00834">
    <property type="entry name" value="PROTEASES2C"/>
</dbReference>
<dbReference type="PANTHER" id="PTHR43019">
    <property type="entry name" value="SERINE ENDOPROTEASE DEGS"/>
    <property type="match status" value="1"/>
</dbReference>
<evidence type="ECO:0000313" key="2">
    <source>
        <dbReference type="EMBL" id="GCL62466.1"/>
    </source>
</evidence>
<dbReference type="PANTHER" id="PTHR43019:SF23">
    <property type="entry name" value="PROTEASE DO-LIKE 5, CHLOROPLASTIC"/>
    <property type="match status" value="1"/>
</dbReference>
<accession>A0A480AN96</accession>
<keyword evidence="3" id="KW-1185">Reference proteome</keyword>
<sequence length="468" mass="49781">MQATARAYTGAVIRCLHASALALALSFATVWPAAAQAPAAAAPAAAASATVSGTGQRIYADMQPRLLQVRTLLKTQDSQSSVGSAFLVTAEGHLITNYHVISSYALAPERHRLVYATVDGQQGALQLLAFDVLHDLALLKPVDPAPLRGRGAVPFRADGAEPERGARIFSLGNPLDVGFAVTEGAYNGLAERHYLPTLFFGGSLSSGMSGGPALDAQGRLVGVNVAARRDGEQVSFLVPAALAQALLARGRNAAPITQPVHGEIERQLLAHQAGLVDAFIAQPWRAAGHPRYRIPVPMETYSRCWGSGTAAGGRGLLFERSDCAMDSAVFIDERLRTGTITVRHETYDGSRLGPLRFQQRYNASFDNEVVGRRDSHRVAALCTERTVRAGGGLPLRAVVCLQAYKKLPQLFDLSVLTASLDSGTTGVQGRLDAQALSFDNAQRLARHYLEGFGWTTPPPSTAPKTGAR</sequence>
<evidence type="ECO:0000256" key="1">
    <source>
        <dbReference type="SAM" id="SignalP"/>
    </source>
</evidence>
<dbReference type="Gene3D" id="2.40.10.120">
    <property type="match status" value="1"/>
</dbReference>
<name>A0A480AN96_9BURK</name>
<feature type="chain" id="PRO_5019770830" description="Serine protease" evidence="1">
    <location>
        <begin position="36"/>
        <end position="468"/>
    </location>
</feature>
<dbReference type="Proteomes" id="UP000301751">
    <property type="component" value="Unassembled WGS sequence"/>
</dbReference>